<evidence type="ECO:0000313" key="4">
    <source>
        <dbReference type="Proteomes" id="UP000006056"/>
    </source>
</evidence>
<dbReference type="AlphaFoldDB" id="I3ZCA4"/>
<organism evidence="3 4">
    <name type="scientific">Terriglobus roseus (strain DSM 18391 / NRRL B-41598 / KBS 63)</name>
    <dbReference type="NCBI Taxonomy" id="926566"/>
    <lineage>
        <taxon>Bacteria</taxon>
        <taxon>Pseudomonadati</taxon>
        <taxon>Acidobacteriota</taxon>
        <taxon>Terriglobia</taxon>
        <taxon>Terriglobales</taxon>
        <taxon>Acidobacteriaceae</taxon>
        <taxon>Terriglobus</taxon>
    </lineage>
</organism>
<evidence type="ECO:0000313" key="3">
    <source>
        <dbReference type="EMBL" id="AFL86872.1"/>
    </source>
</evidence>
<dbReference type="PANTHER" id="PTHR38643:SF1">
    <property type="entry name" value="PURINE NUCLEOSIDE PERMEASE C285.05-RELATED"/>
    <property type="match status" value="1"/>
</dbReference>
<sequence length="365" mass="39906">MRSFSLLLLAAALASPFVSSAAQTPAKIPVKVVVVAMFEVGNDTGDMPGEFQHWVEGEHLTKRFALPAAYHDALMNDDGVLGIVTGVGTARAAATVMALGTDPRFDLTHAYWLVAGIGGIDPQVGSLGSAVWSDWIVDGDIAHEIDPREAPKDWKTGYVPLRKSTPYEEPRTDENGIVFHLNTGLVDWAYGLTRNVKLPDTAEIRERRQDFAGENAKRPPFVLRGDNLSAGTFWHGKMLNQWARDWVKYQTNGAGTYAICGMEDTGTMQSLTWLERAGKVDAKRVLILRTASNYDQQRQGLSAAESLAETKITKYGAFLPSLDSAYRVGDVVVRSLLSNWAQDRDRMPGATPEMSPGSAKKPTQP</sequence>
<keyword evidence="4" id="KW-1185">Reference proteome</keyword>
<dbReference type="EMBL" id="CP003379">
    <property type="protein sequence ID" value="AFL86872.1"/>
    <property type="molecule type" value="Genomic_DNA"/>
</dbReference>
<proteinExistence type="predicted"/>
<dbReference type="InterPro" id="IPR009486">
    <property type="entry name" value="Pur_nuclsid_perm"/>
</dbReference>
<dbReference type="GO" id="GO:0009116">
    <property type="term" value="P:nucleoside metabolic process"/>
    <property type="evidence" value="ECO:0007669"/>
    <property type="project" value="InterPro"/>
</dbReference>
<gene>
    <name evidence="3" type="ordered locus">Terro_0531</name>
</gene>
<dbReference type="Pfam" id="PF06516">
    <property type="entry name" value="NUP"/>
    <property type="match status" value="1"/>
</dbReference>
<feature type="region of interest" description="Disordered" evidence="1">
    <location>
        <begin position="343"/>
        <end position="365"/>
    </location>
</feature>
<feature type="chain" id="PRO_5003684625" evidence="2">
    <location>
        <begin position="22"/>
        <end position="365"/>
    </location>
</feature>
<dbReference type="GO" id="GO:0003824">
    <property type="term" value="F:catalytic activity"/>
    <property type="evidence" value="ECO:0007669"/>
    <property type="project" value="InterPro"/>
</dbReference>
<dbReference type="STRING" id="926566.Terro_0531"/>
<dbReference type="OrthoDB" id="109937at2"/>
<reference evidence="3 4" key="1">
    <citation type="submission" date="2012-06" db="EMBL/GenBank/DDBJ databases">
        <title>Complete genome of Terriglobus roseus DSM 18391.</title>
        <authorList>
            <consortium name="US DOE Joint Genome Institute (JGI-PGF)"/>
            <person name="Lucas S."/>
            <person name="Copeland A."/>
            <person name="Lapidus A."/>
            <person name="Glavina del Rio T."/>
            <person name="Dalin E."/>
            <person name="Tice H."/>
            <person name="Bruce D."/>
            <person name="Goodwin L."/>
            <person name="Pitluck S."/>
            <person name="Peters L."/>
            <person name="Mikhailova N."/>
            <person name="Munk A.C.C."/>
            <person name="Kyrpides N."/>
            <person name="Mavromatis K."/>
            <person name="Ivanova N."/>
            <person name="Brettin T."/>
            <person name="Detter J.C."/>
            <person name="Han C."/>
            <person name="Larimer F."/>
            <person name="Land M."/>
            <person name="Hauser L."/>
            <person name="Markowitz V."/>
            <person name="Cheng J.-F."/>
            <person name="Hugenholtz P."/>
            <person name="Woyke T."/>
            <person name="Wu D."/>
            <person name="Brambilla E."/>
            <person name="Klenk H.-P."/>
            <person name="Eisen J.A."/>
        </authorList>
    </citation>
    <scope>NUCLEOTIDE SEQUENCE [LARGE SCALE GENOMIC DNA]</scope>
    <source>
        <strain evidence="4">DSM 18391 / NRRL B-41598 / KBS 63</strain>
    </source>
</reference>
<evidence type="ECO:0000256" key="2">
    <source>
        <dbReference type="SAM" id="SignalP"/>
    </source>
</evidence>
<dbReference type="PIRSF" id="PIRSF013171">
    <property type="entry name" value="Pur_nuclsid_perm"/>
    <property type="match status" value="1"/>
</dbReference>
<keyword evidence="2" id="KW-0732">Signal</keyword>
<dbReference type="eggNOG" id="COG5042">
    <property type="taxonomic scope" value="Bacteria"/>
</dbReference>
<dbReference type="KEGG" id="trs:Terro_0531"/>
<dbReference type="GO" id="GO:0055085">
    <property type="term" value="P:transmembrane transport"/>
    <property type="evidence" value="ECO:0007669"/>
    <property type="project" value="InterPro"/>
</dbReference>
<dbReference type="PATRIC" id="fig|926566.3.peg.526"/>
<dbReference type="Proteomes" id="UP000006056">
    <property type="component" value="Chromosome"/>
</dbReference>
<protein>
    <submittedName>
        <fullName evidence="3">Purine nucleoside permease</fullName>
    </submittedName>
</protein>
<dbReference type="InterPro" id="IPR035994">
    <property type="entry name" value="Nucleoside_phosphorylase_sf"/>
</dbReference>
<feature type="signal peptide" evidence="2">
    <location>
        <begin position="1"/>
        <end position="21"/>
    </location>
</feature>
<dbReference type="PANTHER" id="PTHR38643">
    <property type="entry name" value="PURINE NUCLEOSIDE PERMEASE C285.05-RELATED"/>
    <property type="match status" value="1"/>
</dbReference>
<dbReference type="HOGENOM" id="CLU_031475_1_2_0"/>
<dbReference type="Gene3D" id="3.40.50.1580">
    <property type="entry name" value="Nucleoside phosphorylase domain"/>
    <property type="match status" value="1"/>
</dbReference>
<dbReference type="RefSeq" id="WP_014784441.1">
    <property type="nucleotide sequence ID" value="NC_018014.1"/>
</dbReference>
<name>I3ZCA4_TERRK</name>
<evidence type="ECO:0000256" key="1">
    <source>
        <dbReference type="SAM" id="MobiDB-lite"/>
    </source>
</evidence>
<accession>I3ZCA4</accession>